<dbReference type="Gene3D" id="1.20.58.130">
    <property type="match status" value="1"/>
</dbReference>
<dbReference type="SMART" id="SM00635">
    <property type="entry name" value="BID_2"/>
    <property type="match status" value="2"/>
</dbReference>
<evidence type="ECO:0000259" key="4">
    <source>
        <dbReference type="SMART" id="SM00635"/>
    </source>
</evidence>
<feature type="domain" description="BIG2" evidence="4">
    <location>
        <begin position="397"/>
        <end position="474"/>
    </location>
</feature>
<dbReference type="EMBL" id="KT353109">
    <property type="protein sequence ID" value="AKY04035.1"/>
    <property type="molecule type" value="Genomic_DNA"/>
</dbReference>
<keyword evidence="1" id="KW-1227">Viral tail protein</keyword>
<dbReference type="GO" id="GO:0019062">
    <property type="term" value="P:virion attachment to host cell"/>
    <property type="evidence" value="ECO:0007669"/>
    <property type="project" value="UniProtKB-KW"/>
</dbReference>
<evidence type="ECO:0000313" key="6">
    <source>
        <dbReference type="Proteomes" id="UP000202736"/>
    </source>
</evidence>
<keyword evidence="1" id="KW-0946">Virion</keyword>
<dbReference type="Pfam" id="PF07484">
    <property type="entry name" value="Collar"/>
    <property type="match status" value="1"/>
</dbReference>
<evidence type="ECO:0000313" key="5">
    <source>
        <dbReference type="EMBL" id="AKY04035.1"/>
    </source>
</evidence>
<keyword evidence="2" id="KW-0945">Host-virus interaction</keyword>
<feature type="domain" description="BIG2" evidence="4">
    <location>
        <begin position="314"/>
        <end position="392"/>
    </location>
</feature>
<accession>A0A0K1YA92</accession>
<evidence type="ECO:0000256" key="1">
    <source>
        <dbReference type="ARBA" id="ARBA00022672"/>
    </source>
</evidence>
<reference evidence="5 6" key="1">
    <citation type="submission" date="2015-07" db="EMBL/GenBank/DDBJ databases">
        <title>Complete genome of Cronobacter phage PBES 02.</title>
        <authorList>
            <person name="Myung H."/>
        </authorList>
    </citation>
    <scope>NUCLEOTIDE SEQUENCE [LARGE SCALE GENOMIC DNA]</scope>
</reference>
<dbReference type="KEGG" id="vg:26523365"/>
<dbReference type="InterPro" id="IPR037053">
    <property type="entry name" value="Phage_tail_collar_dom_sf"/>
</dbReference>
<dbReference type="Gene3D" id="2.60.40.1080">
    <property type="match status" value="2"/>
</dbReference>
<dbReference type="GeneID" id="26523365"/>
<keyword evidence="1" id="KW-1230">Viral tail fiber protein</keyword>
<dbReference type="PANTHER" id="PTHR35191:SF1">
    <property type="entry name" value="PROPHAGE SIDE TAIL FIBER PROTEIN HOMOLOG STFQ-RELATED"/>
    <property type="match status" value="1"/>
</dbReference>
<dbReference type="Pfam" id="PF02368">
    <property type="entry name" value="Big_2"/>
    <property type="match status" value="2"/>
</dbReference>
<gene>
    <name evidence="5" type="ORF">ADU18_0135</name>
</gene>
<keyword evidence="6" id="KW-1185">Reference proteome</keyword>
<sequence>MAKPKDPIYVWAAADVNLPGTGRPNKSKPIDDLLAKGYDKGQKPAAEEFNYILNMSSAWVNWIVNEKFPELEAEIARLLAELENRINQQLAVIRQDIAQLKQDVADLRRYVDQKVQELKQEIQGVRNDLNKLRQDFDAAIAQVNGRIDDLEPRLVPIGAVIPWPGATVPNGWLECNGQVFNTGTNPKLYGVLGRNVVPDYRGLFLRGWAHGSGANDPDAGRALGSVQGDAIRNMTGYFPADIGQSGWIGRYVGGVFRDDGALTSGDQGSRSGEVRKYSFDASRQVPTAPENRPKNVAVMYIIKTDQAQSSGGNSPTAIVVSPDTITNRVGYTVKATASVLPASIAGQYPVSWSTQNAAVATVDGSGNIRLVGPGETNIIASISTGMNVAIRVTSYSVLTSISIADPGQIPVTESKMLVVNKNPGGANEPLQFLSNNSGVATVNDAGYVTGVSAGNATITVRGTLSGVSATRSVTIIPEQVEESVQDNRLGAVGSYIPPGNEISWTFQAPQGCALTGIIVQDTGSNSGDNIGGVYYKPIQKKVNGVWVTITG</sequence>
<evidence type="ECO:0000256" key="3">
    <source>
        <dbReference type="SAM" id="Coils"/>
    </source>
</evidence>
<proteinExistence type="predicted"/>
<dbReference type="InterPro" id="IPR011083">
    <property type="entry name" value="Phage_tail_collar_dom"/>
</dbReference>
<dbReference type="InterPro" id="IPR003343">
    <property type="entry name" value="Big_2"/>
</dbReference>
<organism evidence="5 6">
    <name type="scientific">Cronobacter phage PBES 02</name>
    <dbReference type="NCBI Taxonomy" id="1684115"/>
    <lineage>
        <taxon>Viruses</taxon>
        <taxon>Duplodnaviria</taxon>
        <taxon>Heunggongvirae</taxon>
        <taxon>Uroviricota</taxon>
        <taxon>Caudoviricetes</taxon>
        <taxon>Vequintavirinae</taxon>
        <taxon>Certrevirus</taxon>
        <taxon>Certrevirus PBES02</taxon>
    </lineage>
</organism>
<evidence type="ECO:0000256" key="2">
    <source>
        <dbReference type="ARBA" id="ARBA00022804"/>
    </source>
</evidence>
<keyword evidence="3" id="KW-0175">Coiled coil</keyword>
<name>A0A0K1YA92_9CAUD</name>
<dbReference type="RefSeq" id="YP_009188996.1">
    <property type="nucleotide sequence ID" value="NC_028672.1"/>
</dbReference>
<dbReference type="InterPro" id="IPR051934">
    <property type="entry name" value="Phage_Tail_Fiber_Structural"/>
</dbReference>
<keyword evidence="2" id="KW-1160">Virus entry into host cell</keyword>
<dbReference type="Proteomes" id="UP000202736">
    <property type="component" value="Segment"/>
</dbReference>
<dbReference type="PANTHER" id="PTHR35191">
    <property type="entry name" value="PROPHAGE SIDE TAIL FIBER PROTEIN HOMOLOG STFQ-RELATED"/>
    <property type="match status" value="1"/>
</dbReference>
<dbReference type="SUPFAM" id="SSF49373">
    <property type="entry name" value="Invasin/intimin cell-adhesion fragments"/>
    <property type="match status" value="2"/>
</dbReference>
<dbReference type="Gene3D" id="3.90.1340.10">
    <property type="entry name" value="Phage tail collar domain"/>
    <property type="match status" value="1"/>
</dbReference>
<dbReference type="InterPro" id="IPR008964">
    <property type="entry name" value="Invasin/intimin_cell_adhesion"/>
</dbReference>
<dbReference type="GO" id="GO:0098024">
    <property type="term" value="C:virus tail, fiber"/>
    <property type="evidence" value="ECO:0007669"/>
    <property type="project" value="UniProtKB-KW"/>
</dbReference>
<keyword evidence="2" id="KW-1161">Viral attachment to host cell</keyword>
<dbReference type="SUPFAM" id="SSF58113">
    <property type="entry name" value="Apolipoprotein A-I"/>
    <property type="match status" value="1"/>
</dbReference>
<protein>
    <submittedName>
        <fullName evidence="5">Putative tail fiber protein 1</fullName>
    </submittedName>
</protein>
<dbReference type="SUPFAM" id="SSF88874">
    <property type="entry name" value="Receptor-binding domain of short tail fibre protein gp12"/>
    <property type="match status" value="1"/>
</dbReference>
<feature type="coiled-coil region" evidence="3">
    <location>
        <begin position="68"/>
        <end position="142"/>
    </location>
</feature>